<protein>
    <submittedName>
        <fullName evidence="1">Uncharacterized protein</fullName>
    </submittedName>
</protein>
<gene>
    <name evidence="1" type="ORF">WQQ_32560</name>
</gene>
<reference evidence="1 2" key="1">
    <citation type="journal article" date="2012" name="J. Bacteriol.">
        <title>Genome Sequence of n-Alkane-Degrading Hydrocarboniphaga effusa Strain AP103T (ATCC BAA-332T).</title>
        <authorList>
            <person name="Chang H.K."/>
            <person name="Zylstra G.J."/>
            <person name="Chae J.C."/>
        </authorList>
    </citation>
    <scope>NUCLEOTIDE SEQUENCE [LARGE SCALE GENOMIC DNA]</scope>
    <source>
        <strain evidence="1 2">AP103</strain>
    </source>
</reference>
<evidence type="ECO:0000313" key="1">
    <source>
        <dbReference type="EMBL" id="EIT69674.1"/>
    </source>
</evidence>
<keyword evidence="2" id="KW-1185">Reference proteome</keyword>
<proteinExistence type="predicted"/>
<sequence>MKNFRLPFAEGLTNLCAAMKNPTALAAHTARFWYYRPYR</sequence>
<evidence type="ECO:0000313" key="2">
    <source>
        <dbReference type="Proteomes" id="UP000003704"/>
    </source>
</evidence>
<dbReference type="Proteomes" id="UP000003704">
    <property type="component" value="Unassembled WGS sequence"/>
</dbReference>
<accession>I7ZCR2</accession>
<organism evidence="1 2">
    <name type="scientific">Hydrocarboniphaga effusa AP103</name>
    <dbReference type="NCBI Taxonomy" id="1172194"/>
    <lineage>
        <taxon>Bacteria</taxon>
        <taxon>Pseudomonadati</taxon>
        <taxon>Pseudomonadota</taxon>
        <taxon>Gammaproteobacteria</taxon>
        <taxon>Nevskiales</taxon>
        <taxon>Nevskiaceae</taxon>
        <taxon>Hydrocarboniphaga</taxon>
    </lineage>
</organism>
<dbReference type="EMBL" id="AKGD01000002">
    <property type="protein sequence ID" value="EIT69674.1"/>
    <property type="molecule type" value="Genomic_DNA"/>
</dbReference>
<name>I7ZCR2_9GAMM</name>
<dbReference type="AlphaFoldDB" id="I7ZCR2"/>
<dbReference type="STRING" id="1172194.WQQ_32560"/>
<comment type="caution">
    <text evidence="1">The sequence shown here is derived from an EMBL/GenBank/DDBJ whole genome shotgun (WGS) entry which is preliminary data.</text>
</comment>